<keyword evidence="2" id="KW-1185">Reference proteome</keyword>
<organism evidence="1 2">
    <name type="scientific">Alteraurantiacibacter palmitatis</name>
    <dbReference type="NCBI Taxonomy" id="2054628"/>
    <lineage>
        <taxon>Bacteria</taxon>
        <taxon>Pseudomonadati</taxon>
        <taxon>Pseudomonadota</taxon>
        <taxon>Alphaproteobacteria</taxon>
        <taxon>Sphingomonadales</taxon>
        <taxon>Erythrobacteraceae</taxon>
        <taxon>Alteraurantiacibacter</taxon>
    </lineage>
</organism>
<evidence type="ECO:0000313" key="2">
    <source>
        <dbReference type="Proteomes" id="UP001595456"/>
    </source>
</evidence>
<accession>A0ABV7E627</accession>
<gene>
    <name evidence="1" type="ORF">ACFODU_05975</name>
</gene>
<evidence type="ECO:0000313" key="1">
    <source>
        <dbReference type="EMBL" id="MFC3097349.1"/>
    </source>
</evidence>
<evidence type="ECO:0008006" key="3">
    <source>
        <dbReference type="Google" id="ProtNLM"/>
    </source>
</evidence>
<proteinExistence type="predicted"/>
<dbReference type="RefSeq" id="WP_336926117.1">
    <property type="nucleotide sequence ID" value="NZ_JBANRO010000006.1"/>
</dbReference>
<dbReference type="EMBL" id="JBHRST010000008">
    <property type="protein sequence ID" value="MFC3097349.1"/>
    <property type="molecule type" value="Genomic_DNA"/>
</dbReference>
<sequence length="172" mass="18139">MVIRSGTYLHKRRVAAGLSLGEAAARLAVLPWAIRRPTPAELRAMMARLAQAEEGGEPFTLAQIQLYSAVVHLDPVVYLQLLALELAASATPLPPGARRGTARHLVIPRLCRGCACSDLAPCGQSVGAPGESTHCRWVEPDLCSTCAAAHIHRPPPCGSGPIDSGLRAEIVA</sequence>
<comment type="caution">
    <text evidence="1">The sequence shown here is derived from an EMBL/GenBank/DDBJ whole genome shotgun (WGS) entry which is preliminary data.</text>
</comment>
<name>A0ABV7E627_9SPHN</name>
<reference evidence="2" key="1">
    <citation type="journal article" date="2019" name="Int. J. Syst. Evol. Microbiol.">
        <title>The Global Catalogue of Microorganisms (GCM) 10K type strain sequencing project: providing services to taxonomists for standard genome sequencing and annotation.</title>
        <authorList>
            <consortium name="The Broad Institute Genomics Platform"/>
            <consortium name="The Broad Institute Genome Sequencing Center for Infectious Disease"/>
            <person name="Wu L."/>
            <person name="Ma J."/>
        </authorList>
    </citation>
    <scope>NUCLEOTIDE SEQUENCE [LARGE SCALE GENOMIC DNA]</scope>
    <source>
        <strain evidence="2">KCTC 52607</strain>
    </source>
</reference>
<protein>
    <recommendedName>
        <fullName evidence="3">XRE family transcriptional regulator</fullName>
    </recommendedName>
</protein>
<dbReference type="Proteomes" id="UP001595456">
    <property type="component" value="Unassembled WGS sequence"/>
</dbReference>